<evidence type="ECO:0000313" key="10">
    <source>
        <dbReference type="WBParaSite" id="maker-uti_cns_0000395-snap-gene-1.17-mRNA-1"/>
    </source>
</evidence>
<evidence type="ECO:0000256" key="8">
    <source>
        <dbReference type="RuleBase" id="RU366017"/>
    </source>
</evidence>
<keyword evidence="6 8" id="KW-1133">Transmembrane helix</keyword>
<organism evidence="9 10">
    <name type="scientific">Macrostomum lignano</name>
    <dbReference type="NCBI Taxonomy" id="282301"/>
    <lineage>
        <taxon>Eukaryota</taxon>
        <taxon>Metazoa</taxon>
        <taxon>Spiralia</taxon>
        <taxon>Lophotrochozoa</taxon>
        <taxon>Platyhelminthes</taxon>
        <taxon>Rhabditophora</taxon>
        <taxon>Macrostomorpha</taxon>
        <taxon>Macrostomida</taxon>
        <taxon>Macrostomidae</taxon>
        <taxon>Macrostomum</taxon>
    </lineage>
</organism>
<dbReference type="Pfam" id="PF01697">
    <property type="entry name" value="Glyco_transf_92"/>
    <property type="match status" value="1"/>
</dbReference>
<evidence type="ECO:0000313" key="9">
    <source>
        <dbReference type="Proteomes" id="UP000095280"/>
    </source>
</evidence>
<evidence type="ECO:0000256" key="2">
    <source>
        <dbReference type="ARBA" id="ARBA00007647"/>
    </source>
</evidence>
<dbReference type="WBParaSite" id="maker-uti_cns_0000395-snap-gene-1.17-mRNA-1">
    <property type="protein sequence ID" value="maker-uti_cns_0000395-snap-gene-1.17-mRNA-1"/>
    <property type="gene ID" value="maker-uti_cns_0000395-snap-gene-1.17"/>
</dbReference>
<name>A0A1I8FYX2_9PLAT</name>
<evidence type="ECO:0000256" key="4">
    <source>
        <dbReference type="ARBA" id="ARBA00022679"/>
    </source>
</evidence>
<keyword evidence="7 8" id="KW-0472">Membrane</keyword>
<proteinExistence type="inferred from homology"/>
<comment type="subcellular location">
    <subcellularLocation>
        <location evidence="1">Membrane</location>
        <topology evidence="1">Single-pass membrane protein</topology>
    </subcellularLocation>
</comment>
<keyword evidence="5 8" id="KW-0812">Transmembrane</keyword>
<reference evidence="10" key="1">
    <citation type="submission" date="2016-11" db="UniProtKB">
        <authorList>
            <consortium name="WormBaseParasite"/>
        </authorList>
    </citation>
    <scope>IDENTIFICATION</scope>
</reference>
<dbReference type="EC" id="2.4.1.-" evidence="8"/>
<keyword evidence="3 8" id="KW-0328">Glycosyltransferase</keyword>
<dbReference type="AlphaFoldDB" id="A0A1I8FYX2"/>
<keyword evidence="9" id="KW-1185">Reference proteome</keyword>
<dbReference type="PANTHER" id="PTHR21461:SF40">
    <property type="entry name" value="GLYCOSYLTRANSFERASE FAMILY 92 PROTEIN"/>
    <property type="match status" value="1"/>
</dbReference>
<dbReference type="GO" id="GO:0016757">
    <property type="term" value="F:glycosyltransferase activity"/>
    <property type="evidence" value="ECO:0007669"/>
    <property type="project" value="UniProtKB-UniRule"/>
</dbReference>
<keyword evidence="4 8" id="KW-0808">Transferase</keyword>
<accession>A0A1I8FYX2</accession>
<evidence type="ECO:0000256" key="1">
    <source>
        <dbReference type="ARBA" id="ARBA00004167"/>
    </source>
</evidence>
<dbReference type="GO" id="GO:0005737">
    <property type="term" value="C:cytoplasm"/>
    <property type="evidence" value="ECO:0007669"/>
    <property type="project" value="TreeGrafter"/>
</dbReference>
<evidence type="ECO:0000256" key="7">
    <source>
        <dbReference type="ARBA" id="ARBA00023136"/>
    </source>
</evidence>
<sequence length="221" mass="24692">MLCSARISCRLPQLFVLFLLGAATLSAVHLIVLPALKGRRIPDIRRQQPTTYRCNQQTQTSLPSIGQEFQFLSSHPSNRDLFTYSAYFDPRDSSRRPVVRVVGIAVGGRVSGPLCQLWYRRSDKMTAAAPAAVEVAPQGDGRLYESVVISCEILGEDGERLPSEPVRNGKFSVCVSPLHLNYSRVDEMVQTLEMNRMLGADHFFVYNHSSSQQVTRILGHK</sequence>
<dbReference type="Proteomes" id="UP000095280">
    <property type="component" value="Unplaced"/>
</dbReference>
<dbReference type="InterPro" id="IPR008166">
    <property type="entry name" value="Glyco_transf_92"/>
</dbReference>
<evidence type="ECO:0000256" key="6">
    <source>
        <dbReference type="ARBA" id="ARBA00022989"/>
    </source>
</evidence>
<dbReference type="PANTHER" id="PTHR21461">
    <property type="entry name" value="GLYCOSYLTRANSFERASE FAMILY 92 PROTEIN"/>
    <property type="match status" value="1"/>
</dbReference>
<protein>
    <recommendedName>
        <fullName evidence="8">Glycosyltransferase family 92 protein</fullName>
        <ecNumber evidence="8">2.4.1.-</ecNumber>
    </recommendedName>
</protein>
<evidence type="ECO:0000256" key="5">
    <source>
        <dbReference type="ARBA" id="ARBA00022692"/>
    </source>
</evidence>
<comment type="similarity">
    <text evidence="2 8">Belongs to the glycosyltransferase 92 family.</text>
</comment>
<feature type="transmembrane region" description="Helical" evidence="8">
    <location>
        <begin position="14"/>
        <end position="36"/>
    </location>
</feature>
<dbReference type="GO" id="GO:0016020">
    <property type="term" value="C:membrane"/>
    <property type="evidence" value="ECO:0007669"/>
    <property type="project" value="UniProtKB-SubCell"/>
</dbReference>
<evidence type="ECO:0000256" key="3">
    <source>
        <dbReference type="ARBA" id="ARBA00022676"/>
    </source>
</evidence>